<sequence>MGYVPGIHHRRSIRLRDYDYAAAGAYFVTVCAQGRECLFGGIVDGAIVLNDAGRMVAEWWWRKVPEHFPEVTLDVFTVMPNHFHGLIFIDNVVGAGFPRPVLNMAITRRATLGQVVGYFKYQTTKQVNQMRDNPGVPVWQRNYYERIVRNDAELAAIREYIATNPQQWADDEENPEHPSSTG</sequence>
<dbReference type="Proteomes" id="UP000319449">
    <property type="component" value="Unassembled WGS sequence"/>
</dbReference>
<accession>A0A562WRK2</accession>
<evidence type="ECO:0000313" key="3">
    <source>
        <dbReference type="Proteomes" id="UP000319449"/>
    </source>
</evidence>
<dbReference type="OrthoDB" id="9800147at2"/>
<proteinExistence type="predicted"/>
<dbReference type="InterPro" id="IPR052715">
    <property type="entry name" value="RAYT_transposase"/>
</dbReference>
<comment type="caution">
    <text evidence="2">The sequence shown here is derived from an EMBL/GenBank/DDBJ whole genome shotgun (WGS) entry which is preliminary data.</text>
</comment>
<evidence type="ECO:0000259" key="1">
    <source>
        <dbReference type="SMART" id="SM01321"/>
    </source>
</evidence>
<organism evidence="2 3">
    <name type="scientific">Geobacter argillaceus</name>
    <dbReference type="NCBI Taxonomy" id="345631"/>
    <lineage>
        <taxon>Bacteria</taxon>
        <taxon>Pseudomonadati</taxon>
        <taxon>Thermodesulfobacteriota</taxon>
        <taxon>Desulfuromonadia</taxon>
        <taxon>Geobacterales</taxon>
        <taxon>Geobacteraceae</taxon>
        <taxon>Geobacter</taxon>
    </lineage>
</organism>
<evidence type="ECO:0000313" key="2">
    <source>
        <dbReference type="EMBL" id="TWJ32741.1"/>
    </source>
</evidence>
<dbReference type="GO" id="GO:0004803">
    <property type="term" value="F:transposase activity"/>
    <property type="evidence" value="ECO:0007669"/>
    <property type="project" value="InterPro"/>
</dbReference>
<dbReference type="SUPFAM" id="SSF143422">
    <property type="entry name" value="Transposase IS200-like"/>
    <property type="match status" value="1"/>
</dbReference>
<protein>
    <submittedName>
        <fullName evidence="2">REP element-mobilizing transposase RayT</fullName>
    </submittedName>
</protein>
<gene>
    <name evidence="2" type="ORF">JN12_00718</name>
</gene>
<dbReference type="AlphaFoldDB" id="A0A562WRK2"/>
<reference evidence="2 3" key="1">
    <citation type="submission" date="2019-07" db="EMBL/GenBank/DDBJ databases">
        <title>Genomic Encyclopedia of Archaeal and Bacterial Type Strains, Phase II (KMG-II): from individual species to whole genera.</title>
        <authorList>
            <person name="Goeker M."/>
        </authorList>
    </citation>
    <scope>NUCLEOTIDE SEQUENCE [LARGE SCALE GENOMIC DNA]</scope>
    <source>
        <strain evidence="2 3">ATCC BAA-1139</strain>
    </source>
</reference>
<keyword evidence="3" id="KW-1185">Reference proteome</keyword>
<dbReference type="InterPro" id="IPR002686">
    <property type="entry name" value="Transposase_17"/>
</dbReference>
<dbReference type="EMBL" id="VLLN01000003">
    <property type="protein sequence ID" value="TWJ32741.1"/>
    <property type="molecule type" value="Genomic_DNA"/>
</dbReference>
<dbReference type="GO" id="GO:0043565">
    <property type="term" value="F:sequence-specific DNA binding"/>
    <property type="evidence" value="ECO:0007669"/>
    <property type="project" value="TreeGrafter"/>
</dbReference>
<dbReference type="RefSeq" id="WP_145018283.1">
    <property type="nucleotide sequence ID" value="NZ_VLLN01000003.1"/>
</dbReference>
<dbReference type="SMART" id="SM01321">
    <property type="entry name" value="Y1_Tnp"/>
    <property type="match status" value="1"/>
</dbReference>
<dbReference type="PANTHER" id="PTHR36966:SF1">
    <property type="entry name" value="REP-ASSOCIATED TYROSINE TRANSPOSASE"/>
    <property type="match status" value="1"/>
</dbReference>
<feature type="domain" description="Transposase IS200-like" evidence="1">
    <location>
        <begin position="21"/>
        <end position="164"/>
    </location>
</feature>
<dbReference type="GO" id="GO:0006313">
    <property type="term" value="P:DNA transposition"/>
    <property type="evidence" value="ECO:0007669"/>
    <property type="project" value="InterPro"/>
</dbReference>
<dbReference type="PANTHER" id="PTHR36966">
    <property type="entry name" value="REP-ASSOCIATED TYROSINE TRANSPOSASE"/>
    <property type="match status" value="1"/>
</dbReference>
<dbReference type="Gene3D" id="3.30.70.1290">
    <property type="entry name" value="Transposase IS200-like"/>
    <property type="match status" value="1"/>
</dbReference>
<name>A0A562WRK2_9BACT</name>
<dbReference type="InterPro" id="IPR036515">
    <property type="entry name" value="Transposase_17_sf"/>
</dbReference>